<dbReference type="Proteomes" id="UP001501598">
    <property type="component" value="Unassembled WGS sequence"/>
</dbReference>
<dbReference type="SMART" id="SM00448">
    <property type="entry name" value="REC"/>
    <property type="match status" value="1"/>
</dbReference>
<dbReference type="InterPro" id="IPR039420">
    <property type="entry name" value="WalR-like"/>
</dbReference>
<protein>
    <submittedName>
        <fullName evidence="6">Response regulator transcription factor</fullName>
    </submittedName>
</protein>
<dbReference type="SMART" id="SM00421">
    <property type="entry name" value="HTH_LUXR"/>
    <property type="match status" value="1"/>
</dbReference>
<dbReference type="PROSITE" id="PS50043">
    <property type="entry name" value="HTH_LUXR_2"/>
    <property type="match status" value="1"/>
</dbReference>
<organism evidence="6 7">
    <name type="scientific">Pseudonocardia xishanensis</name>
    <dbReference type="NCBI Taxonomy" id="630995"/>
    <lineage>
        <taxon>Bacteria</taxon>
        <taxon>Bacillati</taxon>
        <taxon>Actinomycetota</taxon>
        <taxon>Actinomycetes</taxon>
        <taxon>Pseudonocardiales</taxon>
        <taxon>Pseudonocardiaceae</taxon>
        <taxon>Pseudonocardia</taxon>
    </lineage>
</organism>
<accession>A0ABP8S2K5</accession>
<name>A0ABP8S2K5_9PSEU</name>
<evidence type="ECO:0000259" key="5">
    <source>
        <dbReference type="PROSITE" id="PS50110"/>
    </source>
</evidence>
<dbReference type="SUPFAM" id="SSF52172">
    <property type="entry name" value="CheY-like"/>
    <property type="match status" value="1"/>
</dbReference>
<comment type="caution">
    <text evidence="6">The sequence shown here is derived from an EMBL/GenBank/DDBJ whole genome shotgun (WGS) entry which is preliminary data.</text>
</comment>
<keyword evidence="1 3" id="KW-0597">Phosphoprotein</keyword>
<feature type="domain" description="Response regulatory" evidence="5">
    <location>
        <begin position="5"/>
        <end position="122"/>
    </location>
</feature>
<dbReference type="InterPro" id="IPR000792">
    <property type="entry name" value="Tscrpt_reg_LuxR_C"/>
</dbReference>
<dbReference type="PROSITE" id="PS00622">
    <property type="entry name" value="HTH_LUXR_1"/>
    <property type="match status" value="1"/>
</dbReference>
<dbReference type="Pfam" id="PF00072">
    <property type="entry name" value="Response_reg"/>
    <property type="match status" value="1"/>
</dbReference>
<evidence type="ECO:0000256" key="2">
    <source>
        <dbReference type="ARBA" id="ARBA00023125"/>
    </source>
</evidence>
<dbReference type="InterPro" id="IPR011006">
    <property type="entry name" value="CheY-like_superfamily"/>
</dbReference>
<keyword evidence="2" id="KW-0238">DNA-binding</keyword>
<dbReference type="Gene3D" id="3.40.50.2300">
    <property type="match status" value="1"/>
</dbReference>
<dbReference type="EMBL" id="BAABGT010000121">
    <property type="protein sequence ID" value="GAA4559455.1"/>
    <property type="molecule type" value="Genomic_DNA"/>
</dbReference>
<feature type="modified residue" description="4-aspartylphosphate" evidence="3">
    <location>
        <position position="57"/>
    </location>
</feature>
<dbReference type="CDD" id="cd17535">
    <property type="entry name" value="REC_NarL-like"/>
    <property type="match status" value="1"/>
</dbReference>
<feature type="domain" description="HTH luxR-type" evidence="4">
    <location>
        <begin position="146"/>
        <end position="211"/>
    </location>
</feature>
<dbReference type="Pfam" id="PF00196">
    <property type="entry name" value="GerE"/>
    <property type="match status" value="1"/>
</dbReference>
<evidence type="ECO:0000313" key="6">
    <source>
        <dbReference type="EMBL" id="GAA4559455.1"/>
    </source>
</evidence>
<evidence type="ECO:0000256" key="3">
    <source>
        <dbReference type="PROSITE-ProRule" id="PRU00169"/>
    </source>
</evidence>
<proteinExistence type="predicted"/>
<evidence type="ECO:0000259" key="4">
    <source>
        <dbReference type="PROSITE" id="PS50043"/>
    </source>
</evidence>
<dbReference type="SUPFAM" id="SSF46894">
    <property type="entry name" value="C-terminal effector domain of the bipartite response regulators"/>
    <property type="match status" value="1"/>
</dbReference>
<keyword evidence="7" id="KW-1185">Reference proteome</keyword>
<gene>
    <name evidence="6" type="ORF">GCM10023175_67410</name>
</gene>
<dbReference type="PRINTS" id="PR00038">
    <property type="entry name" value="HTHLUXR"/>
</dbReference>
<dbReference type="InterPro" id="IPR058245">
    <property type="entry name" value="NreC/VraR/RcsB-like_REC"/>
</dbReference>
<evidence type="ECO:0000313" key="7">
    <source>
        <dbReference type="Proteomes" id="UP001501598"/>
    </source>
</evidence>
<dbReference type="InterPro" id="IPR001789">
    <property type="entry name" value="Sig_transdc_resp-reg_receiver"/>
</dbReference>
<dbReference type="InterPro" id="IPR016032">
    <property type="entry name" value="Sig_transdc_resp-reg_C-effctor"/>
</dbReference>
<dbReference type="CDD" id="cd06170">
    <property type="entry name" value="LuxR_C_like"/>
    <property type="match status" value="1"/>
</dbReference>
<sequence>MTPSRVLIADDHPLVIAGVRAVLERHPDEFTVVATCHDGRDVLSATRSHRPDIALLDVRLGDLDGSEVAKAVLDECPGLRVVIVTAFDEPTLLSFCLDIGVAGILLKGSLNLDLAAALRDVRRGEVVIDDTVLRTLRTAGALLECQEISAVPVRPREVEILRLMAMGMATKDVANELNLSVNTVRSYTQALMAKLGAHNRVQAILQARRLHLI</sequence>
<dbReference type="PANTHER" id="PTHR43214">
    <property type="entry name" value="TWO-COMPONENT RESPONSE REGULATOR"/>
    <property type="match status" value="1"/>
</dbReference>
<dbReference type="PROSITE" id="PS50110">
    <property type="entry name" value="RESPONSE_REGULATORY"/>
    <property type="match status" value="1"/>
</dbReference>
<reference evidence="7" key="1">
    <citation type="journal article" date="2019" name="Int. J. Syst. Evol. Microbiol.">
        <title>The Global Catalogue of Microorganisms (GCM) 10K type strain sequencing project: providing services to taxonomists for standard genome sequencing and annotation.</title>
        <authorList>
            <consortium name="The Broad Institute Genomics Platform"/>
            <consortium name="The Broad Institute Genome Sequencing Center for Infectious Disease"/>
            <person name="Wu L."/>
            <person name="Ma J."/>
        </authorList>
    </citation>
    <scope>NUCLEOTIDE SEQUENCE [LARGE SCALE GENOMIC DNA]</scope>
    <source>
        <strain evidence="7">JCM 17906</strain>
    </source>
</reference>
<evidence type="ECO:0000256" key="1">
    <source>
        <dbReference type="ARBA" id="ARBA00022553"/>
    </source>
</evidence>